<proteinExistence type="predicted"/>
<dbReference type="AlphaFoldDB" id="A0A2Z4JG96"/>
<evidence type="ECO:0000313" key="3">
    <source>
        <dbReference type="Proteomes" id="UP000249616"/>
    </source>
</evidence>
<protein>
    <submittedName>
        <fullName evidence="2">Uncharacterized protein</fullName>
    </submittedName>
</protein>
<gene>
    <name evidence="2" type="ORF">DN051_40805</name>
</gene>
<dbReference type="EMBL" id="CP030074">
    <property type="protein sequence ID" value="AWW43593.1"/>
    <property type="molecule type" value="Genomic_DNA"/>
</dbReference>
<keyword evidence="3" id="KW-1185">Reference proteome</keyword>
<evidence type="ECO:0000313" key="2">
    <source>
        <dbReference type="EMBL" id="AWW43593.1"/>
    </source>
</evidence>
<accession>A0A2Z4JG96</accession>
<feature type="region of interest" description="Disordered" evidence="1">
    <location>
        <begin position="144"/>
        <end position="168"/>
    </location>
</feature>
<reference evidence="3" key="1">
    <citation type="submission" date="2018-06" db="EMBL/GenBank/DDBJ databases">
        <authorList>
            <person name="Li K."/>
        </authorList>
    </citation>
    <scope>NUCLEOTIDE SEQUENCE [LARGE SCALE GENOMIC DNA]</scope>
    <source>
        <strain evidence="3">ZFG47</strain>
        <plasmid evidence="3">unnamed1</plasmid>
    </source>
</reference>
<sequence>MGVWDQQGQGEPVQYALGGAGPFGFVVADLDQLAGERQDLVGDARGGGEFAAQGQQLGGDAGALLLQAGDLAPQRVGRGGVAVARAMARLSSFPRACCSCSSARERAVEIWSVRSRKEAASVTGSMPACASQVSYSVARLRRRSRSRPSSLIRPGRIKELGRERERRRKRATEYDTWLAQAGMDPVTDAASFRERTDQISTARSRAEEQEQQARGKLDNLAIARHGNTTATDALRREITSLQQQRSSIPAQLLALRRELATATGVSD</sequence>
<dbReference type="Proteomes" id="UP000249616">
    <property type="component" value="Plasmid unnamed1"/>
</dbReference>
<keyword evidence="2" id="KW-0614">Plasmid</keyword>
<name>A0A2Z4JG96_9ACTN</name>
<organism evidence="2 3">
    <name type="scientific">Streptomyces cadmiisoli</name>
    <dbReference type="NCBI Taxonomy" id="2184053"/>
    <lineage>
        <taxon>Bacteria</taxon>
        <taxon>Bacillati</taxon>
        <taxon>Actinomycetota</taxon>
        <taxon>Actinomycetes</taxon>
        <taxon>Kitasatosporales</taxon>
        <taxon>Streptomycetaceae</taxon>
        <taxon>Streptomyces</taxon>
        <taxon>Streptomyces aurantiacus group</taxon>
    </lineage>
</organism>
<evidence type="ECO:0000256" key="1">
    <source>
        <dbReference type="SAM" id="MobiDB-lite"/>
    </source>
</evidence>
<geneLocation type="plasmid" evidence="2 3">
    <name>unnamed1</name>
</geneLocation>
<dbReference type="KEGG" id="scad:DN051_40805"/>